<dbReference type="EMBL" id="WSZM01000180">
    <property type="protein sequence ID" value="KAF4039224.1"/>
    <property type="molecule type" value="Genomic_DNA"/>
</dbReference>
<keyword evidence="4" id="KW-1185">Reference proteome</keyword>
<organism evidence="3 4">
    <name type="scientific">Phytophthora infestans</name>
    <name type="common">Potato late blight agent</name>
    <name type="synonym">Botrytis infestans</name>
    <dbReference type="NCBI Taxonomy" id="4787"/>
    <lineage>
        <taxon>Eukaryota</taxon>
        <taxon>Sar</taxon>
        <taxon>Stramenopiles</taxon>
        <taxon>Oomycota</taxon>
        <taxon>Peronosporomycetes</taxon>
        <taxon>Peronosporales</taxon>
        <taxon>Peronosporaceae</taxon>
        <taxon>Phytophthora</taxon>
    </lineage>
</organism>
<dbReference type="PANTHER" id="PTHR40866:SF1">
    <property type="entry name" value="BED-TYPE DOMAIN-CONTAINING PROTEIN"/>
    <property type="match status" value="1"/>
</dbReference>
<keyword evidence="1" id="KW-0175">Coiled coil</keyword>
<dbReference type="AlphaFoldDB" id="A0A833T9X6"/>
<gene>
    <name evidence="3" type="ORF">GN244_ATG08656</name>
</gene>
<evidence type="ECO:0000313" key="3">
    <source>
        <dbReference type="EMBL" id="KAF4039224.1"/>
    </source>
</evidence>
<name>A0A833T9X6_PHYIN</name>
<feature type="region of interest" description="Disordered" evidence="2">
    <location>
        <begin position="155"/>
        <end position="180"/>
    </location>
</feature>
<proteinExistence type="predicted"/>
<protein>
    <submittedName>
        <fullName evidence="3">Uncharacterized protein</fullName>
    </submittedName>
</protein>
<accession>A0A833T9X6</accession>
<dbReference type="Proteomes" id="UP000602510">
    <property type="component" value="Unassembled WGS sequence"/>
</dbReference>
<dbReference type="PANTHER" id="PTHR40866">
    <property type="entry name" value="BED-TYPE DOMAIN-CONTAINING PROTEIN"/>
    <property type="match status" value="1"/>
</dbReference>
<evidence type="ECO:0000256" key="2">
    <source>
        <dbReference type="SAM" id="MobiDB-lite"/>
    </source>
</evidence>
<evidence type="ECO:0000313" key="4">
    <source>
        <dbReference type="Proteomes" id="UP000602510"/>
    </source>
</evidence>
<sequence>MGHDGRTEKVLLAFAPLVDDDVTDRSAASHKSTSLRPVLRQTTHWDSTYTMIERVFAIKDFIDRTDDKLTELMNKLRALQHDLRDFNSASKKFYRDDNVTPLDVRDIFDALVERHPTVETNLSAKAAIVKSPAFEKACAELTAEQHDLLKEVADPASRHAKDEEDNADNHSGFADRARKKQRISLPTYGAVRFIPPTFSGGAPVQ</sequence>
<comment type="caution">
    <text evidence="3">The sequence shown here is derived from an EMBL/GenBank/DDBJ whole genome shotgun (WGS) entry which is preliminary data.</text>
</comment>
<feature type="coiled-coil region" evidence="1">
    <location>
        <begin position="62"/>
        <end position="89"/>
    </location>
</feature>
<reference evidence="3" key="1">
    <citation type="submission" date="2020-04" db="EMBL/GenBank/DDBJ databases">
        <title>Hybrid Assembly of Korean Phytophthora infestans isolates.</title>
        <authorList>
            <person name="Prokchorchik M."/>
            <person name="Lee Y."/>
            <person name="Seo J."/>
            <person name="Cho J.-H."/>
            <person name="Park Y.-E."/>
            <person name="Jang D.-C."/>
            <person name="Im J.-S."/>
            <person name="Choi J.-G."/>
            <person name="Park H.-J."/>
            <person name="Lee G.-B."/>
            <person name="Lee Y.-G."/>
            <person name="Hong S.-Y."/>
            <person name="Cho K."/>
            <person name="Sohn K.H."/>
        </authorList>
    </citation>
    <scope>NUCLEOTIDE SEQUENCE</scope>
    <source>
        <strain evidence="3">KR_1_A1</strain>
    </source>
</reference>
<evidence type="ECO:0000256" key="1">
    <source>
        <dbReference type="SAM" id="Coils"/>
    </source>
</evidence>